<keyword evidence="4 15" id="KW-0012">Acyltransferase</keyword>
<evidence type="ECO:0000256" key="12">
    <source>
        <dbReference type="ARBA" id="ARBA00077136"/>
    </source>
</evidence>
<dbReference type="FunFam" id="3.30.70.3550:FF:000001">
    <property type="entry name" value="Leucyl/phenylalanyl-tRNA--protein transferase"/>
    <property type="match status" value="1"/>
</dbReference>
<keyword evidence="17" id="KW-1185">Reference proteome</keyword>
<comment type="function">
    <text evidence="8 15">Functions in the N-end rule pathway of protein degradation where it conjugates Leu, Phe and, less efficiently, Met from aminoacyl-tRNAs to the N-termini of proteins containing an N-terminal arginine or lysine.</text>
</comment>
<evidence type="ECO:0000256" key="5">
    <source>
        <dbReference type="ARBA" id="ARBA00050607"/>
    </source>
</evidence>
<dbReference type="GO" id="GO:0005737">
    <property type="term" value="C:cytoplasm"/>
    <property type="evidence" value="ECO:0007669"/>
    <property type="project" value="UniProtKB-SubCell"/>
</dbReference>
<dbReference type="InterPro" id="IPR042221">
    <property type="entry name" value="Leu/Phe-tRNA_Trfase_N"/>
</dbReference>
<keyword evidence="3 15" id="KW-0808">Transferase</keyword>
<dbReference type="GO" id="GO:0008914">
    <property type="term" value="F:leucyl-tRNA--protein transferase activity"/>
    <property type="evidence" value="ECO:0007669"/>
    <property type="project" value="UniProtKB-UniRule"/>
</dbReference>
<comment type="similarity">
    <text evidence="9 15">Belongs to the L/F-transferase family.</text>
</comment>
<evidence type="ECO:0000256" key="1">
    <source>
        <dbReference type="ARBA" id="ARBA00004496"/>
    </source>
</evidence>
<reference evidence="16 17" key="1">
    <citation type="submission" date="2018-04" db="EMBL/GenBank/DDBJ databases">
        <title>Denitrifier Microvirgula.</title>
        <authorList>
            <person name="Anderson E."/>
            <person name="Jang J."/>
            <person name="Ishii S."/>
        </authorList>
    </citation>
    <scope>NUCLEOTIDE SEQUENCE [LARGE SCALE GENOMIC DNA]</scope>
    <source>
        <strain evidence="16 17">BE2.4</strain>
    </source>
</reference>
<evidence type="ECO:0000256" key="11">
    <source>
        <dbReference type="ARBA" id="ARBA00074372"/>
    </source>
</evidence>
<dbReference type="InterPro" id="IPR016181">
    <property type="entry name" value="Acyl_CoA_acyltransferase"/>
</dbReference>
<evidence type="ECO:0000256" key="4">
    <source>
        <dbReference type="ARBA" id="ARBA00023315"/>
    </source>
</evidence>
<evidence type="ECO:0000256" key="15">
    <source>
        <dbReference type="HAMAP-Rule" id="MF_00688"/>
    </source>
</evidence>
<evidence type="ECO:0000256" key="8">
    <source>
        <dbReference type="ARBA" id="ARBA00054043"/>
    </source>
</evidence>
<evidence type="ECO:0000256" key="14">
    <source>
        <dbReference type="ARBA" id="ARBA00083640"/>
    </source>
</evidence>
<dbReference type="EMBL" id="CP028519">
    <property type="protein sequence ID" value="AVY95569.1"/>
    <property type="molecule type" value="Genomic_DNA"/>
</dbReference>
<dbReference type="Gene3D" id="3.40.630.70">
    <property type="entry name" value="Leucyl/phenylalanyl-tRNA-protein transferase, C-terminal domain"/>
    <property type="match status" value="1"/>
</dbReference>
<evidence type="ECO:0000256" key="2">
    <source>
        <dbReference type="ARBA" id="ARBA00022490"/>
    </source>
</evidence>
<dbReference type="NCBIfam" id="TIGR00667">
    <property type="entry name" value="aat"/>
    <property type="match status" value="1"/>
</dbReference>
<accession>A0A2S0PDW3</accession>
<evidence type="ECO:0000256" key="7">
    <source>
        <dbReference type="ARBA" id="ARBA00051538"/>
    </source>
</evidence>
<proteinExistence type="inferred from homology"/>
<evidence type="ECO:0000256" key="13">
    <source>
        <dbReference type="ARBA" id="ARBA00077165"/>
    </source>
</evidence>
<comment type="catalytic activity">
    <reaction evidence="7 15">
        <text>N-terminal L-lysyl-[protein] + L-leucyl-tRNA(Leu) = N-terminal L-leucyl-L-lysyl-[protein] + tRNA(Leu) + H(+)</text>
        <dbReference type="Rhea" id="RHEA:12340"/>
        <dbReference type="Rhea" id="RHEA-COMP:9613"/>
        <dbReference type="Rhea" id="RHEA-COMP:9622"/>
        <dbReference type="Rhea" id="RHEA-COMP:12670"/>
        <dbReference type="Rhea" id="RHEA-COMP:12671"/>
        <dbReference type="ChEBI" id="CHEBI:15378"/>
        <dbReference type="ChEBI" id="CHEBI:65249"/>
        <dbReference type="ChEBI" id="CHEBI:78442"/>
        <dbReference type="ChEBI" id="CHEBI:78494"/>
        <dbReference type="ChEBI" id="CHEBI:133043"/>
        <dbReference type="EC" id="2.3.2.6"/>
    </reaction>
</comment>
<dbReference type="GO" id="GO:0030163">
    <property type="term" value="P:protein catabolic process"/>
    <property type="evidence" value="ECO:0007669"/>
    <property type="project" value="UniProtKB-UniRule"/>
</dbReference>
<evidence type="ECO:0000256" key="3">
    <source>
        <dbReference type="ARBA" id="ARBA00022679"/>
    </source>
</evidence>
<dbReference type="Pfam" id="PF03588">
    <property type="entry name" value="Leu_Phe_trans"/>
    <property type="match status" value="1"/>
</dbReference>
<dbReference type="Proteomes" id="UP000244173">
    <property type="component" value="Chromosome"/>
</dbReference>
<evidence type="ECO:0000256" key="9">
    <source>
        <dbReference type="ARBA" id="ARBA00061535"/>
    </source>
</evidence>
<dbReference type="PANTHER" id="PTHR30098:SF2">
    <property type="entry name" value="LEUCYL_PHENYLALANYL-TRNA--PROTEIN TRANSFERASE"/>
    <property type="match status" value="1"/>
</dbReference>
<protein>
    <recommendedName>
        <fullName evidence="11 15">Leucyl/phenylalanyl-tRNA--protein transferase</fullName>
        <ecNumber evidence="10 15">2.3.2.6</ecNumber>
    </recommendedName>
    <alternativeName>
        <fullName evidence="12 15">L/F-transferase</fullName>
    </alternativeName>
    <alternativeName>
        <fullName evidence="13 15">Leucyltransferase</fullName>
    </alternativeName>
    <alternativeName>
        <fullName evidence="14 15">Phenyalanyltransferase</fullName>
    </alternativeName>
</protein>
<keyword evidence="2 15" id="KW-0963">Cytoplasm</keyword>
<dbReference type="OrthoDB" id="9790282at2"/>
<sequence length="234" mass="25982">MIAWLRPGDPFPPLDTAMADPNGLLAAGLELHPARLLDAYRQGIFPWFSDGEPVLWWSPAPRMVLFTDELRVTRSLAKTLAHRRYSITVDTDFPRVMRECAAPTPARPSSWITDDIITAYTELHRMGHAHSVETRIDGELVGGLYGIMLGRMFFGESMFSRASDGSKLALVHLVRRLAAAGVPMIDCQMKTAHLASLGGREISRDAFVARLKPAVDAPAPAGLWNWRHDNEPSR</sequence>
<comment type="catalytic activity">
    <reaction evidence="5 15">
        <text>L-phenylalanyl-tRNA(Phe) + an N-terminal L-alpha-aminoacyl-[protein] = an N-terminal L-phenylalanyl-L-alpha-aminoacyl-[protein] + tRNA(Phe)</text>
        <dbReference type="Rhea" id="RHEA:43632"/>
        <dbReference type="Rhea" id="RHEA-COMP:9668"/>
        <dbReference type="Rhea" id="RHEA-COMP:9699"/>
        <dbReference type="Rhea" id="RHEA-COMP:10636"/>
        <dbReference type="Rhea" id="RHEA-COMP:10637"/>
        <dbReference type="ChEBI" id="CHEBI:78442"/>
        <dbReference type="ChEBI" id="CHEBI:78531"/>
        <dbReference type="ChEBI" id="CHEBI:78597"/>
        <dbReference type="ChEBI" id="CHEBI:83561"/>
        <dbReference type="EC" id="2.3.2.6"/>
    </reaction>
</comment>
<evidence type="ECO:0000313" key="16">
    <source>
        <dbReference type="EMBL" id="AVY95569.1"/>
    </source>
</evidence>
<evidence type="ECO:0000256" key="6">
    <source>
        <dbReference type="ARBA" id="ARBA00050652"/>
    </source>
</evidence>
<dbReference type="Gene3D" id="3.30.70.3550">
    <property type="entry name" value="Leucyl/phenylalanyl-tRNA-protein transferase, N-terminal domain"/>
    <property type="match status" value="1"/>
</dbReference>
<evidence type="ECO:0000313" key="17">
    <source>
        <dbReference type="Proteomes" id="UP000244173"/>
    </source>
</evidence>
<dbReference type="InterPro" id="IPR042203">
    <property type="entry name" value="Leu/Phe-tRNA_Trfase_C"/>
</dbReference>
<gene>
    <name evidence="15" type="primary">aat</name>
    <name evidence="16" type="ORF">DAI18_17100</name>
</gene>
<comment type="catalytic activity">
    <reaction evidence="6 15">
        <text>N-terminal L-arginyl-[protein] + L-leucyl-tRNA(Leu) = N-terminal L-leucyl-L-arginyl-[protein] + tRNA(Leu) + H(+)</text>
        <dbReference type="Rhea" id="RHEA:50416"/>
        <dbReference type="Rhea" id="RHEA-COMP:9613"/>
        <dbReference type="Rhea" id="RHEA-COMP:9622"/>
        <dbReference type="Rhea" id="RHEA-COMP:12672"/>
        <dbReference type="Rhea" id="RHEA-COMP:12673"/>
        <dbReference type="ChEBI" id="CHEBI:15378"/>
        <dbReference type="ChEBI" id="CHEBI:64719"/>
        <dbReference type="ChEBI" id="CHEBI:78442"/>
        <dbReference type="ChEBI" id="CHEBI:78494"/>
        <dbReference type="ChEBI" id="CHEBI:133044"/>
        <dbReference type="EC" id="2.3.2.6"/>
    </reaction>
</comment>
<dbReference type="InterPro" id="IPR004616">
    <property type="entry name" value="Leu/Phe-tRNA_Trfase"/>
</dbReference>
<comment type="subcellular location">
    <subcellularLocation>
        <location evidence="1 15">Cytoplasm</location>
    </subcellularLocation>
</comment>
<dbReference type="RefSeq" id="WP_028499067.1">
    <property type="nucleotide sequence ID" value="NZ_CP028519.1"/>
</dbReference>
<dbReference type="EC" id="2.3.2.6" evidence="10 15"/>
<dbReference type="SUPFAM" id="SSF55729">
    <property type="entry name" value="Acyl-CoA N-acyltransferases (Nat)"/>
    <property type="match status" value="1"/>
</dbReference>
<dbReference type="HAMAP" id="MF_00688">
    <property type="entry name" value="Leu_Phe_trans"/>
    <property type="match status" value="1"/>
</dbReference>
<dbReference type="STRING" id="1122240.GCA_000620105_01956"/>
<dbReference type="KEGG" id="maer:DAI18_17100"/>
<organism evidence="16 17">
    <name type="scientific">Microvirgula aerodenitrificans</name>
    <dbReference type="NCBI Taxonomy" id="57480"/>
    <lineage>
        <taxon>Bacteria</taxon>
        <taxon>Pseudomonadati</taxon>
        <taxon>Pseudomonadota</taxon>
        <taxon>Betaproteobacteria</taxon>
        <taxon>Neisseriales</taxon>
        <taxon>Aquaspirillaceae</taxon>
        <taxon>Microvirgula</taxon>
    </lineage>
</organism>
<name>A0A2S0PDW3_9NEIS</name>
<dbReference type="AlphaFoldDB" id="A0A2S0PDW3"/>
<evidence type="ECO:0000256" key="10">
    <source>
        <dbReference type="ARBA" id="ARBA00066767"/>
    </source>
</evidence>
<dbReference type="PANTHER" id="PTHR30098">
    <property type="entry name" value="LEUCYL/PHENYLALANYL-TRNA--PROTEIN TRANSFERASE"/>
    <property type="match status" value="1"/>
</dbReference>